<accession>A0A8J4H0P9</accession>
<evidence type="ECO:0000313" key="1">
    <source>
        <dbReference type="EMBL" id="GIQ68777.1"/>
    </source>
</evidence>
<comment type="caution">
    <text evidence="1">The sequence shown here is derived from an EMBL/GenBank/DDBJ whole genome shotgun (WGS) entry which is preliminary data.</text>
</comment>
<evidence type="ECO:0000313" key="2">
    <source>
        <dbReference type="Proteomes" id="UP000677918"/>
    </source>
</evidence>
<organism evidence="1 2">
    <name type="scientific">Xylanibacillus composti</name>
    <dbReference type="NCBI Taxonomy" id="1572762"/>
    <lineage>
        <taxon>Bacteria</taxon>
        <taxon>Bacillati</taxon>
        <taxon>Bacillota</taxon>
        <taxon>Bacilli</taxon>
        <taxon>Bacillales</taxon>
        <taxon>Paenibacillaceae</taxon>
        <taxon>Xylanibacillus</taxon>
    </lineage>
</organism>
<sequence>MAIGVRIERTGRGLPIRMSVSGRRCFFIQCIEGASEPPGKVQEPFRIGLESVVIVIRKS</sequence>
<dbReference type="EMBL" id="BOVK01000018">
    <property type="protein sequence ID" value="GIQ68777.1"/>
    <property type="molecule type" value="Genomic_DNA"/>
</dbReference>
<protein>
    <submittedName>
        <fullName evidence="1">Uncharacterized protein</fullName>
    </submittedName>
</protein>
<reference evidence="1" key="1">
    <citation type="submission" date="2021-04" db="EMBL/GenBank/DDBJ databases">
        <title>Draft genome sequence of Xylanibacillus composti strain K13.</title>
        <authorList>
            <person name="Uke A."/>
            <person name="Chhe C."/>
            <person name="Baramee S."/>
            <person name="Kosugi A."/>
        </authorList>
    </citation>
    <scope>NUCLEOTIDE SEQUENCE</scope>
    <source>
        <strain evidence="1">K13</strain>
    </source>
</reference>
<proteinExistence type="predicted"/>
<name>A0A8J4H0P9_9BACL</name>
<dbReference type="AlphaFoldDB" id="A0A8J4H0P9"/>
<dbReference type="Proteomes" id="UP000677918">
    <property type="component" value="Unassembled WGS sequence"/>
</dbReference>
<gene>
    <name evidence="1" type="ORF">XYCOK13_16010</name>
</gene>
<keyword evidence="2" id="KW-1185">Reference proteome</keyword>